<gene>
    <name evidence="1" type="ORF">S06H3_23877</name>
</gene>
<protein>
    <recommendedName>
        <fullName evidence="2">Dihydroorotate dehydrogenase domain-containing protein</fullName>
    </recommendedName>
</protein>
<proteinExistence type="predicted"/>
<organism evidence="1">
    <name type="scientific">marine sediment metagenome</name>
    <dbReference type="NCBI Taxonomy" id="412755"/>
    <lineage>
        <taxon>unclassified sequences</taxon>
        <taxon>metagenomes</taxon>
        <taxon>ecological metagenomes</taxon>
    </lineage>
</organism>
<evidence type="ECO:0000313" key="1">
    <source>
        <dbReference type="EMBL" id="GAI11543.1"/>
    </source>
</evidence>
<comment type="caution">
    <text evidence="1">The sequence shown here is derived from an EMBL/GenBank/DDBJ whole genome shotgun (WGS) entry which is preliminary data.</text>
</comment>
<dbReference type="AlphaFoldDB" id="X1KXV9"/>
<feature type="non-terminal residue" evidence="1">
    <location>
        <position position="35"/>
    </location>
</feature>
<evidence type="ECO:0008006" key="2">
    <source>
        <dbReference type="Google" id="ProtNLM"/>
    </source>
</evidence>
<reference evidence="1" key="1">
    <citation type="journal article" date="2014" name="Front. Microbiol.">
        <title>High frequency of phylogenetically diverse reductive dehalogenase-homologous genes in deep subseafloor sedimentary metagenomes.</title>
        <authorList>
            <person name="Kawai M."/>
            <person name="Futagami T."/>
            <person name="Toyoda A."/>
            <person name="Takaki Y."/>
            <person name="Nishi S."/>
            <person name="Hori S."/>
            <person name="Arai W."/>
            <person name="Tsubouchi T."/>
            <person name="Morono Y."/>
            <person name="Uchiyama I."/>
            <person name="Ito T."/>
            <person name="Fujiyama A."/>
            <person name="Inagaki F."/>
            <person name="Takami H."/>
        </authorList>
    </citation>
    <scope>NUCLEOTIDE SEQUENCE</scope>
    <source>
        <strain evidence="1">Expedition CK06-06</strain>
    </source>
</reference>
<accession>X1KXV9</accession>
<dbReference type="EMBL" id="BARV01013099">
    <property type="protein sequence ID" value="GAI11543.1"/>
    <property type="molecule type" value="Genomic_DNA"/>
</dbReference>
<sequence length="35" mass="3766">MNINLKSKLGRVSLNNPVLVAVGTFGFGEEYTALI</sequence>
<name>X1KXV9_9ZZZZ</name>